<organism evidence="1 2">
    <name type="scientific">Aspergillus oryzae (strain 3.042)</name>
    <name type="common">Yellow koji mold</name>
    <dbReference type="NCBI Taxonomy" id="1160506"/>
    <lineage>
        <taxon>Eukaryota</taxon>
        <taxon>Fungi</taxon>
        <taxon>Dikarya</taxon>
        <taxon>Ascomycota</taxon>
        <taxon>Pezizomycotina</taxon>
        <taxon>Eurotiomycetes</taxon>
        <taxon>Eurotiomycetidae</taxon>
        <taxon>Eurotiales</taxon>
        <taxon>Aspergillaceae</taxon>
        <taxon>Aspergillus</taxon>
        <taxon>Aspergillus subgen. Circumdati</taxon>
    </lineage>
</organism>
<reference evidence="2" key="2">
    <citation type="submission" date="2012-06" db="EMBL/GenBank/DDBJ databases">
        <title>Comparative genomic analyses of Aspergillus oryzae 3.042 and A. oryzae RIB40 for soy-sauce fermentation.</title>
        <authorList>
            <person name="Zhao G."/>
            <person name="Hou L."/>
            <person name="Wang C."/>
            <person name="Cao X."/>
        </authorList>
    </citation>
    <scope>NUCLEOTIDE SEQUENCE [LARGE SCALE GENOMIC DNA]</scope>
    <source>
        <strain evidence="2">3.042</strain>
    </source>
</reference>
<dbReference type="Proteomes" id="UP000002812">
    <property type="component" value="Unassembled WGS sequence"/>
</dbReference>
<evidence type="ECO:0000313" key="2">
    <source>
        <dbReference type="Proteomes" id="UP000002812"/>
    </source>
</evidence>
<comment type="caution">
    <text evidence="1">The sequence shown here is derived from an EMBL/GenBank/DDBJ whole genome shotgun (WGS) entry which is preliminary data.</text>
</comment>
<evidence type="ECO:0000313" key="1">
    <source>
        <dbReference type="EMBL" id="EIT78610.1"/>
    </source>
</evidence>
<dbReference type="HOGENOM" id="CLU_147485_0_0_1"/>
<gene>
    <name evidence="1" type="ORF">Ao3042_04899</name>
</gene>
<dbReference type="AlphaFoldDB" id="I8TW24"/>
<accession>I8TW24</accession>
<sequence>MSVFDPCIHTSLESLKYDVIPSNTFKRSFSINQALHLTNVRTLSAAEQLVEIAKDGVIDKLGRGLENHVFDRAHYETVPDYVMPVTVETTTDELLNITQEDVAELRQREVA</sequence>
<dbReference type="EMBL" id="AKHY01000135">
    <property type="protein sequence ID" value="EIT78610.1"/>
    <property type="molecule type" value="Genomic_DNA"/>
</dbReference>
<reference evidence="1 2" key="1">
    <citation type="journal article" date="2012" name="Eukaryot. Cell">
        <title>Draft genome sequence of Aspergillus oryzae strain 3.042.</title>
        <authorList>
            <person name="Zhao G."/>
            <person name="Yao Y."/>
            <person name="Qi W."/>
            <person name="Wang C."/>
            <person name="Hou L."/>
            <person name="Zeng B."/>
            <person name="Cao X."/>
        </authorList>
    </citation>
    <scope>NUCLEOTIDE SEQUENCE [LARGE SCALE GENOMIC DNA]</scope>
    <source>
        <strain evidence="1 2">3.042</strain>
    </source>
</reference>
<name>I8TW24_ASPO3</name>
<protein>
    <submittedName>
        <fullName evidence="1">Uncharacterized protein</fullName>
    </submittedName>
</protein>
<proteinExistence type="predicted"/>